<sequence length="117" mass="12908">MPDSRWTVVPIDHAARPGRIQGSKGVKGPNPTCQTVSHVGSTGQTICKTADVPKPVEPKLDRALGPVRMFGTRLYFTAALLRWGRPRLGFTRPDSAMFQAYAVFYVTFHRPLQLPGC</sequence>
<organism evidence="1">
    <name type="scientific">Anopheles sinensis</name>
    <name type="common">Mosquito</name>
    <dbReference type="NCBI Taxonomy" id="74873"/>
    <lineage>
        <taxon>Eukaryota</taxon>
        <taxon>Metazoa</taxon>
        <taxon>Ecdysozoa</taxon>
        <taxon>Arthropoda</taxon>
        <taxon>Hexapoda</taxon>
        <taxon>Insecta</taxon>
        <taxon>Pterygota</taxon>
        <taxon>Neoptera</taxon>
        <taxon>Endopterygota</taxon>
        <taxon>Diptera</taxon>
        <taxon>Nematocera</taxon>
        <taxon>Culicoidea</taxon>
        <taxon>Culicidae</taxon>
        <taxon>Anophelinae</taxon>
        <taxon>Anopheles</taxon>
    </lineage>
</organism>
<reference evidence="2" key="2">
    <citation type="submission" date="2020-05" db="UniProtKB">
        <authorList>
            <consortium name="EnsemblMetazoa"/>
        </authorList>
    </citation>
    <scope>IDENTIFICATION</scope>
</reference>
<evidence type="ECO:0000313" key="1">
    <source>
        <dbReference type="EMBL" id="KFB46037.1"/>
    </source>
</evidence>
<proteinExistence type="predicted"/>
<name>A0A084W743_ANOSI</name>
<dbReference type="Proteomes" id="UP000030765">
    <property type="component" value="Unassembled WGS sequence"/>
</dbReference>
<keyword evidence="3" id="KW-1185">Reference proteome</keyword>
<reference evidence="1 3" key="1">
    <citation type="journal article" date="2014" name="BMC Genomics">
        <title>Genome sequence of Anopheles sinensis provides insight into genetics basis of mosquito competence for malaria parasites.</title>
        <authorList>
            <person name="Zhou D."/>
            <person name="Zhang D."/>
            <person name="Ding G."/>
            <person name="Shi L."/>
            <person name="Hou Q."/>
            <person name="Ye Y."/>
            <person name="Xu Y."/>
            <person name="Zhou H."/>
            <person name="Xiong C."/>
            <person name="Li S."/>
            <person name="Yu J."/>
            <person name="Hong S."/>
            <person name="Yu X."/>
            <person name="Zou P."/>
            <person name="Chen C."/>
            <person name="Chang X."/>
            <person name="Wang W."/>
            <person name="Lv Y."/>
            <person name="Sun Y."/>
            <person name="Ma L."/>
            <person name="Shen B."/>
            <person name="Zhu C."/>
        </authorList>
    </citation>
    <scope>NUCLEOTIDE SEQUENCE [LARGE SCALE GENOMIC DNA]</scope>
</reference>
<dbReference type="AlphaFoldDB" id="A0A084W743"/>
<dbReference type="EMBL" id="ATLV01021103">
    <property type="status" value="NOT_ANNOTATED_CDS"/>
    <property type="molecule type" value="Genomic_DNA"/>
</dbReference>
<evidence type="ECO:0000313" key="2">
    <source>
        <dbReference type="EnsemblMetazoa" id="ASIC014009-PA"/>
    </source>
</evidence>
<dbReference type="EnsemblMetazoa" id="ASIC014009-RA">
    <property type="protein sequence ID" value="ASIC014009-PA"/>
    <property type="gene ID" value="ASIC014009"/>
</dbReference>
<dbReference type="VEuPathDB" id="VectorBase:ASIC014009"/>
<protein>
    <submittedName>
        <fullName evidence="1 2">DNA repair protein XRCC1</fullName>
    </submittedName>
</protein>
<accession>A0A084W743</accession>
<dbReference type="EMBL" id="KE525312">
    <property type="protein sequence ID" value="KFB46037.1"/>
    <property type="molecule type" value="Genomic_DNA"/>
</dbReference>
<evidence type="ECO:0000313" key="3">
    <source>
        <dbReference type="Proteomes" id="UP000030765"/>
    </source>
</evidence>
<gene>
    <name evidence="1" type="ORF">ZHAS_00014009</name>
</gene>